<comment type="caution">
    <text evidence="2">The sequence shown here is derived from an EMBL/GenBank/DDBJ whole genome shotgun (WGS) entry which is preliminary data.</text>
</comment>
<reference evidence="2" key="1">
    <citation type="submission" date="2013-05" db="EMBL/GenBank/DDBJ databases">
        <authorList>
            <person name="Yim A.K.Y."/>
            <person name="Chan T.F."/>
            <person name="Ji K.M."/>
            <person name="Liu X.Y."/>
            <person name="Zhou J.W."/>
            <person name="Li R.Q."/>
            <person name="Yang K.Y."/>
            <person name="Li J."/>
            <person name="Li M."/>
            <person name="Law P.T.W."/>
            <person name="Wu Y.L."/>
            <person name="Cai Z.L."/>
            <person name="Qin H."/>
            <person name="Bao Y."/>
            <person name="Leung R.K.K."/>
            <person name="Ng P.K.S."/>
            <person name="Zou J."/>
            <person name="Zhong X.J."/>
            <person name="Ran P.X."/>
            <person name="Zhong N.S."/>
            <person name="Liu Z.G."/>
            <person name="Tsui S.K.W."/>
        </authorList>
    </citation>
    <scope>NUCLEOTIDE SEQUENCE</scope>
    <source>
        <strain evidence="2">Derf</strain>
        <tissue evidence="2">Whole organism</tissue>
    </source>
</reference>
<proteinExistence type="predicted"/>
<sequence>MVNCLFSVQLWYSFLTWMIFVNVISESMETGIFQLTMWTFKTLTHRMFGQVTFEIAVYADSFAACFTFPGVLCGPPNDSPIKTYRHMSFHNSHT</sequence>
<keyword evidence="1" id="KW-1133">Transmembrane helix</keyword>
<evidence type="ECO:0000313" key="3">
    <source>
        <dbReference type="Proteomes" id="UP000790347"/>
    </source>
</evidence>
<feature type="transmembrane region" description="Helical" evidence="1">
    <location>
        <begin position="6"/>
        <end position="24"/>
    </location>
</feature>
<keyword evidence="1" id="KW-0472">Membrane</keyword>
<evidence type="ECO:0000256" key="1">
    <source>
        <dbReference type="SAM" id="Phobius"/>
    </source>
</evidence>
<evidence type="ECO:0000313" key="2">
    <source>
        <dbReference type="EMBL" id="KAH9502136.1"/>
    </source>
</evidence>
<keyword evidence="1" id="KW-0812">Transmembrane</keyword>
<protein>
    <submittedName>
        <fullName evidence="2">Uncharacterized protein</fullName>
    </submittedName>
</protein>
<dbReference type="AlphaFoldDB" id="A0A922HV78"/>
<organism evidence="2 3">
    <name type="scientific">Dermatophagoides farinae</name>
    <name type="common">American house dust mite</name>
    <dbReference type="NCBI Taxonomy" id="6954"/>
    <lineage>
        <taxon>Eukaryota</taxon>
        <taxon>Metazoa</taxon>
        <taxon>Ecdysozoa</taxon>
        <taxon>Arthropoda</taxon>
        <taxon>Chelicerata</taxon>
        <taxon>Arachnida</taxon>
        <taxon>Acari</taxon>
        <taxon>Acariformes</taxon>
        <taxon>Sarcoptiformes</taxon>
        <taxon>Astigmata</taxon>
        <taxon>Psoroptidia</taxon>
        <taxon>Analgoidea</taxon>
        <taxon>Pyroglyphidae</taxon>
        <taxon>Dermatophagoidinae</taxon>
        <taxon>Dermatophagoides</taxon>
    </lineage>
</organism>
<name>A0A922HV78_DERFA</name>
<gene>
    <name evidence="2" type="ORF">DERF_012925</name>
</gene>
<dbReference type="Proteomes" id="UP000790347">
    <property type="component" value="Unassembled WGS sequence"/>
</dbReference>
<reference evidence="2" key="2">
    <citation type="journal article" date="2022" name="Res Sq">
        <title>Comparative Genomics Reveals Insights into the Divergent Evolution of Astigmatic Mites and Household Pest Adaptations.</title>
        <authorList>
            <person name="Xiong Q."/>
            <person name="Wan A.T.-Y."/>
            <person name="Liu X.-Y."/>
            <person name="Fung C.S.-H."/>
            <person name="Xiao X."/>
            <person name="Malainual N."/>
            <person name="Hou J."/>
            <person name="Wang L."/>
            <person name="Wang M."/>
            <person name="Yang K."/>
            <person name="Cui Y."/>
            <person name="Leung E."/>
            <person name="Nong W."/>
            <person name="Shin S.-K."/>
            <person name="Au S."/>
            <person name="Jeong K.Y."/>
            <person name="Chew F.T."/>
            <person name="Hui J."/>
            <person name="Leung T.F."/>
            <person name="Tungtrongchitr A."/>
            <person name="Zhong N."/>
            <person name="Liu Z."/>
            <person name="Tsui S."/>
        </authorList>
    </citation>
    <scope>NUCLEOTIDE SEQUENCE</scope>
    <source>
        <strain evidence="2">Derf</strain>
        <tissue evidence="2">Whole organism</tissue>
    </source>
</reference>
<accession>A0A922HV78</accession>
<keyword evidence="3" id="KW-1185">Reference proteome</keyword>
<dbReference type="EMBL" id="ASGP02000006">
    <property type="protein sequence ID" value="KAH9502136.1"/>
    <property type="molecule type" value="Genomic_DNA"/>
</dbReference>